<name>A0A1E4TZN4_PACTA</name>
<keyword evidence="4" id="KW-0547">Nucleotide-binding</keyword>
<evidence type="ECO:0000313" key="8">
    <source>
        <dbReference type="EMBL" id="ODV97197.1"/>
    </source>
</evidence>
<keyword evidence="5" id="KW-0418">Kinase</keyword>
<evidence type="ECO:0000256" key="4">
    <source>
        <dbReference type="ARBA" id="ARBA00022741"/>
    </source>
</evidence>
<evidence type="ECO:0000256" key="5">
    <source>
        <dbReference type="ARBA" id="ARBA00022777"/>
    </source>
</evidence>
<dbReference type="EMBL" id="KV454012">
    <property type="protein sequence ID" value="ODV97197.1"/>
    <property type="molecule type" value="Genomic_DNA"/>
</dbReference>
<dbReference type="GO" id="GO:0005829">
    <property type="term" value="C:cytosol"/>
    <property type="evidence" value="ECO:0007669"/>
    <property type="project" value="TreeGrafter"/>
</dbReference>
<dbReference type="GO" id="GO:0008478">
    <property type="term" value="F:pyridoxal kinase activity"/>
    <property type="evidence" value="ECO:0007669"/>
    <property type="project" value="UniProtKB-EC"/>
</dbReference>
<dbReference type="NCBIfam" id="TIGR00687">
    <property type="entry name" value="pyridox_kin"/>
    <property type="match status" value="1"/>
</dbReference>
<dbReference type="CDD" id="cd01173">
    <property type="entry name" value="pyridoxal_pyridoxamine_kinase"/>
    <property type="match status" value="1"/>
</dbReference>
<evidence type="ECO:0000313" key="9">
    <source>
        <dbReference type="Proteomes" id="UP000094236"/>
    </source>
</evidence>
<dbReference type="InterPro" id="IPR029056">
    <property type="entry name" value="Ribokinase-like"/>
</dbReference>
<dbReference type="Pfam" id="PF08543">
    <property type="entry name" value="Phos_pyr_kin"/>
    <property type="match status" value="1"/>
</dbReference>
<dbReference type="EC" id="2.7.1.35" evidence="2"/>
<dbReference type="AlphaFoldDB" id="A0A1E4TZN4"/>
<protein>
    <recommendedName>
        <fullName evidence="2">pyridoxal kinase</fullName>
        <ecNumber evidence="2">2.7.1.35</ecNumber>
    </recommendedName>
</protein>
<dbReference type="InterPro" id="IPR013749">
    <property type="entry name" value="PM/HMP-P_kinase-1"/>
</dbReference>
<reference evidence="9" key="1">
    <citation type="submission" date="2016-05" db="EMBL/GenBank/DDBJ databases">
        <title>Comparative genomics of biotechnologically important yeasts.</title>
        <authorList>
            <consortium name="DOE Joint Genome Institute"/>
            <person name="Riley R."/>
            <person name="Haridas S."/>
            <person name="Wolfe K.H."/>
            <person name="Lopes M.R."/>
            <person name="Hittinger C.T."/>
            <person name="Goker M."/>
            <person name="Salamov A."/>
            <person name="Wisecaver J."/>
            <person name="Long T.M."/>
            <person name="Aerts A.L."/>
            <person name="Barry K."/>
            <person name="Choi C."/>
            <person name="Clum A."/>
            <person name="Coughlan A.Y."/>
            <person name="Deshpande S."/>
            <person name="Douglass A.P."/>
            <person name="Hanson S.J."/>
            <person name="Klenk H.-P."/>
            <person name="Labutti K."/>
            <person name="Lapidus A."/>
            <person name="Lindquist E."/>
            <person name="Lipzen A."/>
            <person name="Meier-Kolthoff J.P."/>
            <person name="Ohm R.A."/>
            <person name="Otillar R.P."/>
            <person name="Pangilinan J."/>
            <person name="Peng Y."/>
            <person name="Rokas A."/>
            <person name="Rosa C.A."/>
            <person name="Scheuner C."/>
            <person name="Sibirny A.A."/>
            <person name="Slot J.C."/>
            <person name="Stielow J.B."/>
            <person name="Sun H."/>
            <person name="Kurtzman C.P."/>
            <person name="Blackwell M."/>
            <person name="Grigoriev I.V."/>
            <person name="Jeffries T.W."/>
        </authorList>
    </citation>
    <scope>NUCLEOTIDE SEQUENCE [LARGE SCALE GENOMIC DNA]</scope>
    <source>
        <strain evidence="9">NRRL Y-2460</strain>
    </source>
</reference>
<sequence>MSSQLSYIDTTGKNVLSIQSHVTHGYVGNRAATFPLQVKGWNLDALNTVNFSNHPGYGSFTGFKTSSEQIRDIYKGLIANEYEYNVLLTGYIADFKSLETVNDICIDYIKYHHDKFKNGDCLWVLDPVLGDNGKLYVSKEIIPKYIEMLNQGYINLITPNQFEMEVLTNTKINTLQDLYQSLIKFHKLYKVPNVIVTSVYLLNDEKIYSAGSSIFNEKPFYYKLPIIDAKFSGSGDLFSALLMDNFYTSGDLVISLGKTLTTVEAVLINSFKIEKLLQQKNEKIIKENSNDMLYIKDLKLIESKNIFLKNEIKYQVCFNW</sequence>
<feature type="domain" description="Pyridoxamine kinase/Phosphomethylpyrimidine kinase" evidence="7">
    <location>
        <begin position="113"/>
        <end position="275"/>
    </location>
</feature>
<keyword evidence="3" id="KW-0808">Transferase</keyword>
<evidence type="ECO:0000256" key="6">
    <source>
        <dbReference type="ARBA" id="ARBA00022840"/>
    </source>
</evidence>
<dbReference type="InterPro" id="IPR004625">
    <property type="entry name" value="PyrdxlKinase"/>
</dbReference>
<dbReference type="STRING" id="669874.A0A1E4TZN4"/>
<evidence type="ECO:0000256" key="3">
    <source>
        <dbReference type="ARBA" id="ARBA00022679"/>
    </source>
</evidence>
<dbReference type="SUPFAM" id="SSF53613">
    <property type="entry name" value="Ribokinase-like"/>
    <property type="match status" value="1"/>
</dbReference>
<evidence type="ECO:0000259" key="7">
    <source>
        <dbReference type="Pfam" id="PF08543"/>
    </source>
</evidence>
<dbReference type="PANTHER" id="PTHR10534:SF2">
    <property type="entry name" value="PYRIDOXAL KINASE"/>
    <property type="match status" value="1"/>
</dbReference>
<evidence type="ECO:0000256" key="1">
    <source>
        <dbReference type="ARBA" id="ARBA00008805"/>
    </source>
</evidence>
<evidence type="ECO:0000256" key="2">
    <source>
        <dbReference type="ARBA" id="ARBA00012104"/>
    </source>
</evidence>
<dbReference type="GO" id="GO:0005524">
    <property type="term" value="F:ATP binding"/>
    <property type="evidence" value="ECO:0007669"/>
    <property type="project" value="UniProtKB-KW"/>
</dbReference>
<organism evidence="8 9">
    <name type="scientific">Pachysolen tannophilus NRRL Y-2460</name>
    <dbReference type="NCBI Taxonomy" id="669874"/>
    <lineage>
        <taxon>Eukaryota</taxon>
        <taxon>Fungi</taxon>
        <taxon>Dikarya</taxon>
        <taxon>Ascomycota</taxon>
        <taxon>Saccharomycotina</taxon>
        <taxon>Pichiomycetes</taxon>
        <taxon>Pachysolenaceae</taxon>
        <taxon>Pachysolen</taxon>
    </lineage>
</organism>
<gene>
    <name evidence="8" type="ORF">PACTADRAFT_48947</name>
</gene>
<comment type="similarity">
    <text evidence="1">Belongs to the pyridoxine kinase family.</text>
</comment>
<dbReference type="Gene3D" id="3.40.1190.20">
    <property type="match status" value="1"/>
</dbReference>
<proteinExistence type="inferred from homology"/>
<keyword evidence="9" id="KW-1185">Reference proteome</keyword>
<accession>A0A1E4TZN4</accession>
<dbReference type="Proteomes" id="UP000094236">
    <property type="component" value="Unassembled WGS sequence"/>
</dbReference>
<dbReference type="PANTHER" id="PTHR10534">
    <property type="entry name" value="PYRIDOXAL KINASE"/>
    <property type="match status" value="1"/>
</dbReference>
<dbReference type="GO" id="GO:0009443">
    <property type="term" value="P:pyridoxal 5'-phosphate salvage"/>
    <property type="evidence" value="ECO:0007669"/>
    <property type="project" value="InterPro"/>
</dbReference>
<keyword evidence="6" id="KW-0067">ATP-binding</keyword>
<dbReference type="OrthoDB" id="2104723at2759"/>